<dbReference type="SUPFAM" id="SSF53756">
    <property type="entry name" value="UDP-Glycosyltransferase/glycogen phosphorylase"/>
    <property type="match status" value="1"/>
</dbReference>
<evidence type="ECO:0000256" key="1">
    <source>
        <dbReference type="ARBA" id="ARBA00022737"/>
    </source>
</evidence>
<sequence length="463" mass="50066">MSRQTHADAEALFFLGTRAMDAGDAAGAEACLREALRIAPGYAAALVNLGLVLKQTGDSEEAEICYRRSLELDPAIMETYLNLGALLADEKRFLDAEQAYLQAIALDARSPAAWSNLGVLYACMKREEEAERCYRTAIALDDGHAGSRFNLSYLLLRQGRFEQGWHCLESRARDAVQADCPRWQGESLAGKSILISHEGGLGDAIQFCRYAAVLKARGATRVGLLCHPSLKALLATLEGADAMVAVDDMAAASDCDFWTPLLSLPYHCNTRLDSIPSAIPYLHAPADRVRRWAALLPSSGVRVGLAWKGNPLFENDADRSLPSLDVLAPLGAVAGVSFVSLQKGAGEDEAAMPPQGLLLLNLGDQLEDFADTAAVVMNLDLVICVDTAVAHLAGALGKPCWVMLPEYKTDWRWLTARTDTPWYPGAMRLFRQTVMGDWTAVVAEVAVALQRLAAQGHGSFSHP</sequence>
<reference evidence="3" key="1">
    <citation type="submission" date="2016-10" db="EMBL/GenBank/DDBJ databases">
        <title>Sequence of Gallionella enrichment culture.</title>
        <authorList>
            <person name="Poehlein A."/>
            <person name="Muehling M."/>
            <person name="Daniel R."/>
        </authorList>
    </citation>
    <scope>NUCLEOTIDE SEQUENCE</scope>
</reference>
<dbReference type="PANTHER" id="PTHR44809:SF1">
    <property type="entry name" value="PROTEIN O-MANNOSYL-TRANSFERASE TMTC1"/>
    <property type="match status" value="1"/>
</dbReference>
<evidence type="ECO:0000313" key="3">
    <source>
        <dbReference type="EMBL" id="OIQ86722.1"/>
    </source>
</evidence>
<dbReference type="EMBL" id="MLJW01000463">
    <property type="protein sequence ID" value="OIQ86722.1"/>
    <property type="molecule type" value="Genomic_DNA"/>
</dbReference>
<keyword evidence="2" id="KW-0802">TPR repeat</keyword>
<dbReference type="PROSITE" id="PS50293">
    <property type="entry name" value="TPR_REGION"/>
    <property type="match status" value="1"/>
</dbReference>
<evidence type="ECO:0000256" key="2">
    <source>
        <dbReference type="ARBA" id="ARBA00022803"/>
    </source>
</evidence>
<gene>
    <name evidence="3" type="ORF">GALL_314300</name>
</gene>
<organism evidence="3">
    <name type="scientific">mine drainage metagenome</name>
    <dbReference type="NCBI Taxonomy" id="410659"/>
    <lineage>
        <taxon>unclassified sequences</taxon>
        <taxon>metagenomes</taxon>
        <taxon>ecological metagenomes</taxon>
    </lineage>
</organism>
<dbReference type="PROSITE" id="PS50005">
    <property type="entry name" value="TPR"/>
    <property type="match status" value="3"/>
</dbReference>
<keyword evidence="1" id="KW-0677">Repeat</keyword>
<name>A0A1J5QTR4_9ZZZZ</name>
<accession>A0A1J5QTR4</accession>
<dbReference type="AlphaFoldDB" id="A0A1J5QTR4"/>
<protein>
    <submittedName>
        <fullName evidence="3">Tetratricopeptide repeat protein</fullName>
    </submittedName>
</protein>
<dbReference type="SMART" id="SM00028">
    <property type="entry name" value="TPR"/>
    <property type="match status" value="4"/>
</dbReference>
<comment type="caution">
    <text evidence="3">The sequence shown here is derived from an EMBL/GenBank/DDBJ whole genome shotgun (WGS) entry which is preliminary data.</text>
</comment>
<dbReference type="InterPro" id="IPR052943">
    <property type="entry name" value="TMTC_O-mannosyl-trnsfr"/>
</dbReference>
<proteinExistence type="predicted"/>
<dbReference type="SUPFAM" id="SSF48452">
    <property type="entry name" value="TPR-like"/>
    <property type="match status" value="1"/>
</dbReference>
<dbReference type="Gene3D" id="1.25.40.10">
    <property type="entry name" value="Tetratricopeptide repeat domain"/>
    <property type="match status" value="2"/>
</dbReference>
<dbReference type="PANTHER" id="PTHR44809">
    <property type="match status" value="1"/>
</dbReference>
<dbReference type="Pfam" id="PF13181">
    <property type="entry name" value="TPR_8"/>
    <property type="match status" value="1"/>
</dbReference>
<dbReference type="InterPro" id="IPR011990">
    <property type="entry name" value="TPR-like_helical_dom_sf"/>
</dbReference>
<dbReference type="InterPro" id="IPR013105">
    <property type="entry name" value="TPR_2"/>
</dbReference>
<dbReference type="Pfam" id="PF13424">
    <property type="entry name" value="TPR_12"/>
    <property type="match status" value="1"/>
</dbReference>
<dbReference type="InterPro" id="IPR019734">
    <property type="entry name" value="TPR_rpt"/>
</dbReference>
<dbReference type="Gene3D" id="3.40.50.2000">
    <property type="entry name" value="Glycogen Phosphorylase B"/>
    <property type="match status" value="1"/>
</dbReference>
<dbReference type="Pfam" id="PF07719">
    <property type="entry name" value="TPR_2"/>
    <property type="match status" value="1"/>
</dbReference>